<evidence type="ECO:0000256" key="4">
    <source>
        <dbReference type="ARBA" id="ARBA00011301"/>
    </source>
</evidence>
<comment type="caution">
    <text evidence="13">The sequence shown here is derived from an EMBL/GenBank/DDBJ whole genome shotgun (WGS) entry which is preliminary data.</text>
</comment>
<dbReference type="EC" id="1.2.4.2" evidence="5"/>
<dbReference type="GO" id="GO:0006099">
    <property type="term" value="P:tricarboxylic acid cycle"/>
    <property type="evidence" value="ECO:0007669"/>
    <property type="project" value="TreeGrafter"/>
</dbReference>
<evidence type="ECO:0000256" key="2">
    <source>
        <dbReference type="ARBA" id="ARBA00003906"/>
    </source>
</evidence>
<comment type="function">
    <text evidence="2">E1 component of the 2-oxoglutarate dehydrogenase (OGDH) complex which catalyzes the decarboxylation of 2-oxoglutarate, the first step in the conversion of 2-oxoglutarate to succinyl-CoA and CO(2).</text>
</comment>
<dbReference type="FunFam" id="3.40.50.12470:FF:000009">
    <property type="entry name" value="2-oxoglutarate dehydrogenase E1 component"/>
    <property type="match status" value="1"/>
</dbReference>
<dbReference type="Gene3D" id="3.40.50.11610">
    <property type="entry name" value="Multifunctional 2-oxoglutarate metabolism enzyme, C-terminal domain"/>
    <property type="match status" value="1"/>
</dbReference>
<evidence type="ECO:0000256" key="6">
    <source>
        <dbReference type="ARBA" id="ARBA00013321"/>
    </source>
</evidence>
<dbReference type="InterPro" id="IPR042179">
    <property type="entry name" value="KGD_C_sf"/>
</dbReference>
<dbReference type="Gene3D" id="3.40.50.970">
    <property type="match status" value="1"/>
</dbReference>
<keyword evidence="9" id="KW-0324">Glycolysis</keyword>
<evidence type="ECO:0000256" key="8">
    <source>
        <dbReference type="ARBA" id="ARBA00023052"/>
    </source>
</evidence>
<gene>
    <name evidence="13" type="primary">sucA</name>
    <name evidence="13" type="ORF">DF183_06425</name>
</gene>
<evidence type="ECO:0000256" key="10">
    <source>
        <dbReference type="ARBA" id="ARBA00030680"/>
    </source>
</evidence>
<dbReference type="GO" id="GO:0006096">
    <property type="term" value="P:glycolytic process"/>
    <property type="evidence" value="ECO:0007669"/>
    <property type="project" value="UniProtKB-KW"/>
</dbReference>
<evidence type="ECO:0000256" key="7">
    <source>
        <dbReference type="ARBA" id="ARBA00023002"/>
    </source>
</evidence>
<dbReference type="InterPro" id="IPR032106">
    <property type="entry name" value="2-oxogl_dehyd_N"/>
</dbReference>
<evidence type="ECO:0000256" key="5">
    <source>
        <dbReference type="ARBA" id="ARBA00012280"/>
    </source>
</evidence>
<sequence length="955" mass="106762">MSSQKELLSNSYLFGSNAPYVEELYESYLDNPGSVADQWREYFDQLQHQPATDGRDSTRDQAHAPIVESFAQRAKANAFLTSAQAPDLTVAMKQVSIQSMIAAYRSLGARIADLDPLKRSERPSIPELDPAFYGLTEADLDQVYSATNTYFTKADTMTLRDMLKALRDTYSRSVGAEFMYISDPVVKRWIQQRLESVHGTGSFNVEQKRNILQQLTEAEGLERFLHTKYVGQKRFSLEGGESFIACMDEVVNHAGENGVQEIIVGMAHRGRLNMLVNIMGKMPGDLFAEFEGRHAEGLTDGDVKYHNGFSSDLSTRGGPVHLSLAFNPSHLEIVNPVVEGSVRARQDRRSDEDGSQVLPVLVHGDAAFAGQGVVMETLNLAQTRGYGTGGTLHIVINNQIGFTTSDPRDTRSTLYCTDVVKMIEAPVFHVNGDDPEAVVFVTQLALDFRREFKHDVVVDIVCFRKLGHNEQDTPSMTQPLMYKKIGQHNGTRKLYADKLVAQGILSENEPEDLVKGYRQLMEDGKRTVEPVLTDYKNKYATDWSAFLGAKWTDQADTALPMSELTRIGEKLTTVPEGFTVHPLVNRMLNDRRAMARGEAQVDWGMGEHLAFATLVNNGYAIRITGQDSGRGTFTHRHAVLHDQKRERWNDGTYIPLQNVSEGQANFTVIDSVLSEEAVLAFEYGYASAEPNILTIWEAQFGDFANGAQVVIDQFITSGEAKWGRHCGLTLMLPHGYEGQGPEHSSARIERFLQLCADNNIQVVQPTNGAQIFHVLRRQMIRPFRKPLVIMTPKSLLRNKDATSPLSDLAEGHFMPVIGETDQAIDAAAVKRVLACSGKVYYDLVNHRKELERNDIAIIRVEQLYPFAHKAFQAELAKYSNAKEVIWVQDEPQNQGAWFYVQHHIYENMTEGQKLGYAGRAASASPAVGYLAKHQEQHKALLEQAFGARKGFMLTK</sequence>
<dbReference type="Proteomes" id="UP000245216">
    <property type="component" value="Unassembled WGS sequence"/>
</dbReference>
<dbReference type="InterPro" id="IPR005475">
    <property type="entry name" value="Transketolase-like_Pyr-bd"/>
</dbReference>
<comment type="similarity">
    <text evidence="3">Belongs to the alpha-ketoglutarate dehydrogenase family.</text>
</comment>
<dbReference type="SUPFAM" id="SSF52518">
    <property type="entry name" value="Thiamin diphosphate-binding fold (THDP-binding)"/>
    <property type="match status" value="2"/>
</dbReference>
<evidence type="ECO:0000313" key="14">
    <source>
        <dbReference type="Proteomes" id="UP000245216"/>
    </source>
</evidence>
<feature type="domain" description="Transketolase-like pyrimidine-binding" evidence="12">
    <location>
        <begin position="601"/>
        <end position="798"/>
    </location>
</feature>
<dbReference type="Pfam" id="PF02779">
    <property type="entry name" value="Transket_pyr"/>
    <property type="match status" value="1"/>
</dbReference>
<dbReference type="KEGG" id="afa:UZ73_05380"/>
<dbReference type="RefSeq" id="WP_045931085.1">
    <property type="nucleotide sequence ID" value="NZ_CP013119.1"/>
</dbReference>
<comment type="cofactor">
    <cofactor evidence="1">
        <name>thiamine diphosphate</name>
        <dbReference type="ChEBI" id="CHEBI:58937"/>
    </cofactor>
</comment>
<protein>
    <recommendedName>
        <fullName evidence="6">2-oxoglutarate dehydrogenase E1 component</fullName>
        <ecNumber evidence="5">1.2.4.2</ecNumber>
    </recommendedName>
    <alternativeName>
        <fullName evidence="10">Alpha-ketoglutarate dehydrogenase</fullName>
    </alternativeName>
</protein>
<accession>A0A2U2BK18</accession>
<dbReference type="Pfam" id="PF16870">
    <property type="entry name" value="OxoGdeHyase_C"/>
    <property type="match status" value="1"/>
</dbReference>
<evidence type="ECO:0000256" key="1">
    <source>
        <dbReference type="ARBA" id="ARBA00001964"/>
    </source>
</evidence>
<dbReference type="InterPro" id="IPR029061">
    <property type="entry name" value="THDP-binding"/>
</dbReference>
<dbReference type="NCBIfam" id="NF006914">
    <property type="entry name" value="PRK09404.1"/>
    <property type="match status" value="1"/>
</dbReference>
<dbReference type="PANTHER" id="PTHR23152">
    <property type="entry name" value="2-OXOGLUTARATE DEHYDROGENASE"/>
    <property type="match status" value="1"/>
</dbReference>
<dbReference type="Pfam" id="PF16078">
    <property type="entry name" value="2-oxogl_dehyd_N"/>
    <property type="match status" value="1"/>
</dbReference>
<dbReference type="InterPro" id="IPR011603">
    <property type="entry name" value="2oxoglutarate_DH_E1"/>
</dbReference>
<dbReference type="Gene3D" id="3.40.50.12470">
    <property type="match status" value="1"/>
</dbReference>
<keyword evidence="8" id="KW-0786">Thiamine pyrophosphate</keyword>
<dbReference type="GO" id="GO:0045252">
    <property type="term" value="C:oxoglutarate dehydrogenase complex"/>
    <property type="evidence" value="ECO:0007669"/>
    <property type="project" value="TreeGrafter"/>
</dbReference>
<organism evidence="13 14">
    <name type="scientific">Alcaligenes faecalis</name>
    <dbReference type="NCBI Taxonomy" id="511"/>
    <lineage>
        <taxon>Bacteria</taxon>
        <taxon>Pseudomonadati</taxon>
        <taxon>Pseudomonadota</taxon>
        <taxon>Betaproteobacteria</taxon>
        <taxon>Burkholderiales</taxon>
        <taxon>Alcaligenaceae</taxon>
        <taxon>Alcaligenes</taxon>
    </lineage>
</organism>
<dbReference type="NCBIfam" id="TIGR00239">
    <property type="entry name" value="2oxo_dh_E1"/>
    <property type="match status" value="1"/>
</dbReference>
<dbReference type="GO" id="GO:0005829">
    <property type="term" value="C:cytosol"/>
    <property type="evidence" value="ECO:0007669"/>
    <property type="project" value="TreeGrafter"/>
</dbReference>
<dbReference type="AlphaFoldDB" id="A0A2U2BK18"/>
<comment type="subunit">
    <text evidence="4">Homodimer. Part of the 2-oxoglutarate dehydrogenase (OGDH) complex composed of E1 (2-oxoglutarate dehydrogenase), E2 (dihydrolipoamide succinyltransferase) and E3 (dihydrolipoamide dehydrogenase); the complex contains multiple copies of the three enzymatic components (E1, E2 and E3).</text>
</comment>
<name>A0A2U2BK18_ALCFA</name>
<dbReference type="PIRSF" id="PIRSF000157">
    <property type="entry name" value="Oxoglu_dh_E1"/>
    <property type="match status" value="1"/>
</dbReference>
<dbReference type="GO" id="GO:0004591">
    <property type="term" value="F:oxoglutarate dehydrogenase (succinyl-transferring) activity"/>
    <property type="evidence" value="ECO:0007669"/>
    <property type="project" value="UniProtKB-EC"/>
</dbReference>
<dbReference type="GO" id="GO:0030976">
    <property type="term" value="F:thiamine pyrophosphate binding"/>
    <property type="evidence" value="ECO:0007669"/>
    <property type="project" value="InterPro"/>
</dbReference>
<dbReference type="InterPro" id="IPR001017">
    <property type="entry name" value="DH_E1"/>
</dbReference>
<evidence type="ECO:0000259" key="12">
    <source>
        <dbReference type="SMART" id="SM00861"/>
    </source>
</evidence>
<dbReference type="SMART" id="SM00861">
    <property type="entry name" value="Transket_pyr"/>
    <property type="match status" value="1"/>
</dbReference>
<keyword evidence="7 13" id="KW-0560">Oxidoreductase</keyword>
<evidence type="ECO:0000256" key="3">
    <source>
        <dbReference type="ARBA" id="ARBA00006936"/>
    </source>
</evidence>
<evidence type="ECO:0000313" key="13">
    <source>
        <dbReference type="EMBL" id="PWE14363.1"/>
    </source>
</evidence>
<evidence type="ECO:0000256" key="11">
    <source>
        <dbReference type="ARBA" id="ARBA00051911"/>
    </source>
</evidence>
<dbReference type="GeneID" id="29370160"/>
<proteinExistence type="inferred from homology"/>
<reference evidence="13 14" key="1">
    <citation type="submission" date="2018-05" db="EMBL/GenBank/DDBJ databases">
        <title>Genome Sequence of an Efficient Indole-Degrading Bacterium, Alcaligenes sp.YBY.</title>
        <authorList>
            <person name="Yang B."/>
        </authorList>
    </citation>
    <scope>NUCLEOTIDE SEQUENCE [LARGE SCALE GENOMIC DNA]</scope>
    <source>
        <strain evidence="13 14">YBY</strain>
    </source>
</reference>
<dbReference type="STRING" id="511.UZ73_05380"/>
<dbReference type="InterPro" id="IPR031717">
    <property type="entry name" value="ODO-1/KGD_C"/>
</dbReference>
<reference evidence="13 14" key="2">
    <citation type="submission" date="2018-05" db="EMBL/GenBank/DDBJ databases">
        <authorList>
            <person name="Lanie J.A."/>
            <person name="Ng W.-L."/>
            <person name="Kazmierczak K.M."/>
            <person name="Andrzejewski T.M."/>
            <person name="Davidsen T.M."/>
            <person name="Wayne K.J."/>
            <person name="Tettelin H."/>
            <person name="Glass J.I."/>
            <person name="Rusch D."/>
            <person name="Podicherti R."/>
            <person name="Tsui H.-C.T."/>
            <person name="Winkler M.E."/>
        </authorList>
    </citation>
    <scope>NUCLEOTIDE SEQUENCE [LARGE SCALE GENOMIC DNA]</scope>
    <source>
        <strain evidence="13 14">YBY</strain>
    </source>
</reference>
<dbReference type="EMBL" id="QEXO01000002">
    <property type="protein sequence ID" value="PWE14363.1"/>
    <property type="molecule type" value="Genomic_DNA"/>
</dbReference>
<dbReference type="Gene3D" id="1.10.287.1150">
    <property type="entry name" value="TPP helical domain"/>
    <property type="match status" value="1"/>
</dbReference>
<dbReference type="PANTHER" id="PTHR23152:SF4">
    <property type="entry name" value="2-OXOADIPATE DEHYDROGENASE COMPLEX COMPONENT E1"/>
    <property type="match status" value="1"/>
</dbReference>
<dbReference type="CDD" id="cd02016">
    <property type="entry name" value="TPP_E1_OGDC_like"/>
    <property type="match status" value="1"/>
</dbReference>
<dbReference type="NCBIfam" id="NF008907">
    <property type="entry name" value="PRK12270.1"/>
    <property type="match status" value="1"/>
</dbReference>
<evidence type="ECO:0000256" key="9">
    <source>
        <dbReference type="ARBA" id="ARBA00023152"/>
    </source>
</evidence>
<comment type="catalytic activity">
    <reaction evidence="11">
        <text>N(6)-[(R)-lipoyl]-L-lysyl-[protein] + 2-oxoglutarate + H(+) = N(6)-[(R)-S(8)-succinyldihydrolipoyl]-L-lysyl-[protein] + CO2</text>
        <dbReference type="Rhea" id="RHEA:12188"/>
        <dbReference type="Rhea" id="RHEA-COMP:10474"/>
        <dbReference type="Rhea" id="RHEA-COMP:20092"/>
        <dbReference type="ChEBI" id="CHEBI:15378"/>
        <dbReference type="ChEBI" id="CHEBI:16526"/>
        <dbReference type="ChEBI" id="CHEBI:16810"/>
        <dbReference type="ChEBI" id="CHEBI:83099"/>
        <dbReference type="ChEBI" id="CHEBI:83120"/>
        <dbReference type="EC" id="1.2.4.2"/>
    </reaction>
</comment>
<dbReference type="Pfam" id="PF00676">
    <property type="entry name" value="E1_dh"/>
    <property type="match status" value="1"/>
</dbReference>